<accession>A0ABN9EDM1</accession>
<organism evidence="1 2">
    <name type="scientific">Staurois parvus</name>
    <dbReference type="NCBI Taxonomy" id="386267"/>
    <lineage>
        <taxon>Eukaryota</taxon>
        <taxon>Metazoa</taxon>
        <taxon>Chordata</taxon>
        <taxon>Craniata</taxon>
        <taxon>Vertebrata</taxon>
        <taxon>Euteleostomi</taxon>
        <taxon>Amphibia</taxon>
        <taxon>Batrachia</taxon>
        <taxon>Anura</taxon>
        <taxon>Neobatrachia</taxon>
        <taxon>Ranoidea</taxon>
        <taxon>Ranidae</taxon>
        <taxon>Staurois</taxon>
    </lineage>
</organism>
<gene>
    <name evidence="1" type="ORF">SPARVUS_LOCUS9744368</name>
</gene>
<feature type="non-terminal residue" evidence="1">
    <location>
        <position position="1"/>
    </location>
</feature>
<protein>
    <submittedName>
        <fullName evidence="1">Uncharacterized protein</fullName>
    </submittedName>
</protein>
<dbReference type="Proteomes" id="UP001162483">
    <property type="component" value="Unassembled WGS sequence"/>
</dbReference>
<evidence type="ECO:0000313" key="2">
    <source>
        <dbReference type="Proteomes" id="UP001162483"/>
    </source>
</evidence>
<dbReference type="EMBL" id="CATNWA010015398">
    <property type="protein sequence ID" value="CAI9582980.1"/>
    <property type="molecule type" value="Genomic_DNA"/>
</dbReference>
<reference evidence="1" key="1">
    <citation type="submission" date="2023-05" db="EMBL/GenBank/DDBJ databases">
        <authorList>
            <person name="Stuckert A."/>
        </authorList>
    </citation>
    <scope>NUCLEOTIDE SEQUENCE</scope>
</reference>
<sequence length="82" mass="9161">GSAGSGGHFVRLLFLNGRAVALQGRVAVHKRHQLFLVVCAPWERAALRTGARCVLRTIDWPISDHMQRSKQDVTCDIIAYYV</sequence>
<comment type="caution">
    <text evidence="1">The sequence shown here is derived from an EMBL/GenBank/DDBJ whole genome shotgun (WGS) entry which is preliminary data.</text>
</comment>
<evidence type="ECO:0000313" key="1">
    <source>
        <dbReference type="EMBL" id="CAI9582980.1"/>
    </source>
</evidence>
<keyword evidence="2" id="KW-1185">Reference proteome</keyword>
<name>A0ABN9EDM1_9NEOB</name>
<proteinExistence type="predicted"/>